<dbReference type="Proteomes" id="UP000248340">
    <property type="component" value="Unassembled WGS sequence"/>
</dbReference>
<dbReference type="AlphaFoldDB" id="A0A319CMP0"/>
<dbReference type="Pfam" id="PF11905">
    <property type="entry name" value="DUF3425"/>
    <property type="match status" value="1"/>
</dbReference>
<dbReference type="InterPro" id="IPR021833">
    <property type="entry name" value="DUF3425"/>
</dbReference>
<evidence type="ECO:0000313" key="2">
    <source>
        <dbReference type="Proteomes" id="UP000248340"/>
    </source>
</evidence>
<reference evidence="1 2" key="1">
    <citation type="submission" date="2016-12" db="EMBL/GenBank/DDBJ databases">
        <title>The genomes of Aspergillus section Nigri reveals drivers in fungal speciation.</title>
        <authorList>
            <consortium name="DOE Joint Genome Institute"/>
            <person name="Vesth T.C."/>
            <person name="Nybo J."/>
            <person name="Theobald S."/>
            <person name="Brandl J."/>
            <person name="Frisvad J.C."/>
            <person name="Nielsen K.F."/>
            <person name="Lyhne E.K."/>
            <person name="Kogle M.E."/>
            <person name="Kuo A."/>
            <person name="Riley R."/>
            <person name="Clum A."/>
            <person name="Nolan M."/>
            <person name="Lipzen A."/>
            <person name="Salamov A."/>
            <person name="Henrissat B."/>
            <person name="Wiebenga A."/>
            <person name="De Vries R.P."/>
            <person name="Grigoriev I.V."/>
            <person name="Mortensen U.H."/>
            <person name="Andersen M.R."/>
            <person name="Baker S.E."/>
        </authorList>
    </citation>
    <scope>NUCLEOTIDE SEQUENCE [LARGE SCALE GENOMIC DNA]</scope>
    <source>
        <strain evidence="1 2">CBS 121591</strain>
    </source>
</reference>
<protein>
    <recommendedName>
        <fullName evidence="3">BZIP domain-containing protein</fullName>
    </recommendedName>
</protein>
<dbReference type="OrthoDB" id="5086080at2759"/>
<sequence length="356" mass="40670">MTRKGLSAAEIKPWSSGRVLTGRQRERKRLVNRARGHRSRDRLQQSTEAIERGISRIEEELLKYLGSEFDTAASVNPRVFHTHEDYNANTAPLKILPECTKTNSTCQSMRIGSLHSSVASQKEIMCPLTEKPNMIASFNTSGLSISSHMSYLWRASMVLGTIHLLHPTQVCFDDAINQHALICGVIDGWHTIMRKQPCCPVWNILCRIDMSIKIRSGTETRLAMLRGIHLLLLCFVSPHLYYTLPEWYRPKERGGLDSQDIVSDYFAWPELRDSLASTRQPELNDTFWQFFAKCFRFIWPHGVVNAIDVDFCSGTYKLSGSFHDGTQEVSRYALDPEFFGFYPELKGILPIYADSR</sequence>
<dbReference type="PANTHER" id="PTHR37012">
    <property type="entry name" value="B-ZIP TRANSCRIPTION FACTOR (EUROFUNG)-RELATED"/>
    <property type="match status" value="1"/>
</dbReference>
<dbReference type="PANTHER" id="PTHR37012:SF7">
    <property type="entry name" value="B-ZIP TRANSCRIPTION FACTOR (EUROFUNG)-RELATED"/>
    <property type="match status" value="1"/>
</dbReference>
<evidence type="ECO:0008006" key="3">
    <source>
        <dbReference type="Google" id="ProtNLM"/>
    </source>
</evidence>
<accession>A0A319CMP0</accession>
<dbReference type="RefSeq" id="XP_025496946.1">
    <property type="nucleotide sequence ID" value="XM_025638379.1"/>
</dbReference>
<dbReference type="EMBL" id="KZ821675">
    <property type="protein sequence ID" value="PYH86746.1"/>
    <property type="molecule type" value="Genomic_DNA"/>
</dbReference>
<name>A0A319CMP0_9EURO</name>
<gene>
    <name evidence="1" type="ORF">BO82DRAFT_388371</name>
</gene>
<evidence type="ECO:0000313" key="1">
    <source>
        <dbReference type="EMBL" id="PYH86746.1"/>
    </source>
</evidence>
<keyword evidence="2" id="KW-1185">Reference proteome</keyword>
<dbReference type="VEuPathDB" id="FungiDB:BO82DRAFT_388371"/>
<proteinExistence type="predicted"/>
<organism evidence="1 2">
    <name type="scientific">Aspergillus uvarum CBS 121591</name>
    <dbReference type="NCBI Taxonomy" id="1448315"/>
    <lineage>
        <taxon>Eukaryota</taxon>
        <taxon>Fungi</taxon>
        <taxon>Dikarya</taxon>
        <taxon>Ascomycota</taxon>
        <taxon>Pezizomycotina</taxon>
        <taxon>Eurotiomycetes</taxon>
        <taxon>Eurotiomycetidae</taxon>
        <taxon>Eurotiales</taxon>
        <taxon>Aspergillaceae</taxon>
        <taxon>Aspergillus</taxon>
        <taxon>Aspergillus subgen. Circumdati</taxon>
    </lineage>
</organism>
<dbReference type="GeneID" id="37141121"/>